<reference evidence="3 4" key="1">
    <citation type="submission" date="2024-01" db="EMBL/GenBank/DDBJ databases">
        <title>The genome of the rayed Mediterranean limpet Patella caerulea (Linnaeus, 1758).</title>
        <authorList>
            <person name="Anh-Thu Weber A."/>
            <person name="Halstead-Nussloch G."/>
        </authorList>
    </citation>
    <scope>NUCLEOTIDE SEQUENCE [LARGE SCALE GENOMIC DNA]</scope>
    <source>
        <strain evidence="3">AATW-2023a</strain>
        <tissue evidence="3">Whole specimen</tissue>
    </source>
</reference>
<keyword evidence="1" id="KW-0732">Signal</keyword>
<dbReference type="EMBL" id="JAZGQO010000006">
    <property type="protein sequence ID" value="KAK6185905.1"/>
    <property type="molecule type" value="Genomic_DNA"/>
</dbReference>
<dbReference type="InterPro" id="IPR029058">
    <property type="entry name" value="AB_hydrolase_fold"/>
</dbReference>
<feature type="signal peptide" evidence="1">
    <location>
        <begin position="1"/>
        <end position="26"/>
    </location>
</feature>
<dbReference type="SUPFAM" id="SSF53474">
    <property type="entry name" value="alpha/beta-Hydrolases"/>
    <property type="match status" value="1"/>
</dbReference>
<dbReference type="Gene3D" id="3.40.50.1820">
    <property type="entry name" value="alpha/beta hydrolase"/>
    <property type="match status" value="1"/>
</dbReference>
<dbReference type="InterPro" id="IPR002018">
    <property type="entry name" value="CarbesteraseB"/>
</dbReference>
<accession>A0AAN8JZ73</accession>
<dbReference type="PANTHER" id="PTHR11559">
    <property type="entry name" value="CARBOXYLESTERASE"/>
    <property type="match status" value="1"/>
</dbReference>
<proteinExistence type="predicted"/>
<evidence type="ECO:0000313" key="4">
    <source>
        <dbReference type="Proteomes" id="UP001347796"/>
    </source>
</evidence>
<evidence type="ECO:0000256" key="1">
    <source>
        <dbReference type="SAM" id="SignalP"/>
    </source>
</evidence>
<evidence type="ECO:0000259" key="2">
    <source>
        <dbReference type="Pfam" id="PF00135"/>
    </source>
</evidence>
<dbReference type="InterPro" id="IPR050309">
    <property type="entry name" value="Type-B_Carboxylest/Lipase"/>
</dbReference>
<organism evidence="3 4">
    <name type="scientific">Patella caerulea</name>
    <name type="common">Rayed Mediterranean limpet</name>
    <dbReference type="NCBI Taxonomy" id="87958"/>
    <lineage>
        <taxon>Eukaryota</taxon>
        <taxon>Metazoa</taxon>
        <taxon>Spiralia</taxon>
        <taxon>Lophotrochozoa</taxon>
        <taxon>Mollusca</taxon>
        <taxon>Gastropoda</taxon>
        <taxon>Patellogastropoda</taxon>
        <taxon>Patelloidea</taxon>
        <taxon>Patellidae</taxon>
        <taxon>Patella</taxon>
    </lineage>
</organism>
<name>A0AAN8JZ73_PATCE</name>
<sequence length="265" mass="28827">MVKSFVTHPVLNTLLLLYVCVVGYQAEIINTTTATAGIIRGKTNTVSIDDNNITIVEYLGIPYAEPPFGKLRFQHSILKSGNASDVFEAFEYGPPCYEFTPETPIVNHSEDCLSLNIFTPSTNGTDNYPVMISIYCGGSLCGKSSIFDGTRLAAHGDVVVVTMNYRYGPFGFLSTGDSVAPGNSGTFDQETALKWVNINIDSFGGNSSMVTIFGKTSGPAALMYILFRNHSLFQRGISQCGSVNGFWTQSIPDQHSTLLRDSPWP</sequence>
<keyword evidence="4" id="KW-1185">Reference proteome</keyword>
<dbReference type="AlphaFoldDB" id="A0AAN8JZ73"/>
<dbReference type="Proteomes" id="UP001347796">
    <property type="component" value="Unassembled WGS sequence"/>
</dbReference>
<gene>
    <name evidence="3" type="ORF">SNE40_008041</name>
</gene>
<comment type="caution">
    <text evidence="3">The sequence shown here is derived from an EMBL/GenBank/DDBJ whole genome shotgun (WGS) entry which is preliminary data.</text>
</comment>
<protein>
    <recommendedName>
        <fullName evidence="2">Carboxylesterase type B domain-containing protein</fullName>
    </recommendedName>
</protein>
<evidence type="ECO:0000313" key="3">
    <source>
        <dbReference type="EMBL" id="KAK6185905.1"/>
    </source>
</evidence>
<feature type="domain" description="Carboxylesterase type B" evidence="2">
    <location>
        <begin position="28"/>
        <end position="249"/>
    </location>
</feature>
<feature type="chain" id="PRO_5042928139" description="Carboxylesterase type B domain-containing protein" evidence="1">
    <location>
        <begin position="27"/>
        <end position="265"/>
    </location>
</feature>
<dbReference type="Pfam" id="PF00135">
    <property type="entry name" value="COesterase"/>
    <property type="match status" value="1"/>
</dbReference>